<feature type="chain" id="PRO_5046304856" description="Secreted protein" evidence="1">
    <location>
        <begin position="19"/>
        <end position="114"/>
    </location>
</feature>
<dbReference type="EMBL" id="JAZHXJ010001736">
    <property type="protein sequence ID" value="KAL1844414.1"/>
    <property type="molecule type" value="Genomic_DNA"/>
</dbReference>
<keyword evidence="1" id="KW-0732">Signal</keyword>
<protein>
    <recommendedName>
        <fullName evidence="4">Secreted protein</fullName>
    </recommendedName>
</protein>
<evidence type="ECO:0000313" key="3">
    <source>
        <dbReference type="Proteomes" id="UP001586593"/>
    </source>
</evidence>
<reference evidence="2 3" key="1">
    <citation type="journal article" date="2024" name="Commun. Biol.">
        <title>Comparative genomic analysis of thermophilic fungi reveals convergent evolutionary adaptations and gene losses.</title>
        <authorList>
            <person name="Steindorff A.S."/>
            <person name="Aguilar-Pontes M.V."/>
            <person name="Robinson A.J."/>
            <person name="Andreopoulos B."/>
            <person name="LaButti K."/>
            <person name="Kuo A."/>
            <person name="Mondo S."/>
            <person name="Riley R."/>
            <person name="Otillar R."/>
            <person name="Haridas S."/>
            <person name="Lipzen A."/>
            <person name="Grimwood J."/>
            <person name="Schmutz J."/>
            <person name="Clum A."/>
            <person name="Reid I.D."/>
            <person name="Moisan M.C."/>
            <person name="Butler G."/>
            <person name="Nguyen T.T.M."/>
            <person name="Dewar K."/>
            <person name="Conant G."/>
            <person name="Drula E."/>
            <person name="Henrissat B."/>
            <person name="Hansel C."/>
            <person name="Singer S."/>
            <person name="Hutchinson M.I."/>
            <person name="de Vries R.P."/>
            <person name="Natvig D.O."/>
            <person name="Powell A.J."/>
            <person name="Tsang A."/>
            <person name="Grigoriev I.V."/>
        </authorList>
    </citation>
    <scope>NUCLEOTIDE SEQUENCE [LARGE SCALE GENOMIC DNA]</scope>
    <source>
        <strain evidence="2 3">ATCC 24622</strain>
    </source>
</reference>
<proteinExistence type="predicted"/>
<dbReference type="Proteomes" id="UP001586593">
    <property type="component" value="Unassembled WGS sequence"/>
</dbReference>
<evidence type="ECO:0000313" key="2">
    <source>
        <dbReference type="EMBL" id="KAL1844414.1"/>
    </source>
</evidence>
<evidence type="ECO:0008006" key="4">
    <source>
        <dbReference type="Google" id="ProtNLM"/>
    </source>
</evidence>
<evidence type="ECO:0000256" key="1">
    <source>
        <dbReference type="SAM" id="SignalP"/>
    </source>
</evidence>
<gene>
    <name evidence="2" type="ORF">VTK73DRAFT_2593</name>
</gene>
<name>A0ABR3VRX1_9PEZI</name>
<sequence length="114" mass="12784">MTVLCVSVFLCFRVSVFLLLLPRPSGPLLVLPLRFCSVLGQSCRRLSSAGIEPWNRGAMGRCRTSLWSGTARLQSNRAQTRRKSPRGLVAGRRRDTFACCCCENPTLVLRHPHR</sequence>
<comment type="caution">
    <text evidence="2">The sequence shown here is derived from an EMBL/GenBank/DDBJ whole genome shotgun (WGS) entry which is preliminary data.</text>
</comment>
<organism evidence="2 3">
    <name type="scientific">Phialemonium thermophilum</name>
    <dbReference type="NCBI Taxonomy" id="223376"/>
    <lineage>
        <taxon>Eukaryota</taxon>
        <taxon>Fungi</taxon>
        <taxon>Dikarya</taxon>
        <taxon>Ascomycota</taxon>
        <taxon>Pezizomycotina</taxon>
        <taxon>Sordariomycetes</taxon>
        <taxon>Sordariomycetidae</taxon>
        <taxon>Cephalothecales</taxon>
        <taxon>Cephalothecaceae</taxon>
        <taxon>Phialemonium</taxon>
    </lineage>
</organism>
<keyword evidence="3" id="KW-1185">Reference proteome</keyword>
<feature type="signal peptide" evidence="1">
    <location>
        <begin position="1"/>
        <end position="18"/>
    </location>
</feature>
<accession>A0ABR3VRX1</accession>